<reference evidence="1" key="1">
    <citation type="submission" date="2022-04" db="EMBL/GenBank/DDBJ databases">
        <title>Carnegiea gigantea Genome sequencing and assembly v2.</title>
        <authorList>
            <person name="Copetti D."/>
            <person name="Sanderson M.J."/>
            <person name="Burquez A."/>
            <person name="Wojciechowski M.F."/>
        </authorList>
    </citation>
    <scope>NUCLEOTIDE SEQUENCE</scope>
    <source>
        <strain evidence="1">SGP5-SGP5p</strain>
        <tissue evidence="1">Aerial part</tissue>
    </source>
</reference>
<organism evidence="1 2">
    <name type="scientific">Carnegiea gigantea</name>
    <dbReference type="NCBI Taxonomy" id="171969"/>
    <lineage>
        <taxon>Eukaryota</taxon>
        <taxon>Viridiplantae</taxon>
        <taxon>Streptophyta</taxon>
        <taxon>Embryophyta</taxon>
        <taxon>Tracheophyta</taxon>
        <taxon>Spermatophyta</taxon>
        <taxon>Magnoliopsida</taxon>
        <taxon>eudicotyledons</taxon>
        <taxon>Gunneridae</taxon>
        <taxon>Pentapetalae</taxon>
        <taxon>Caryophyllales</taxon>
        <taxon>Cactineae</taxon>
        <taxon>Cactaceae</taxon>
        <taxon>Cactoideae</taxon>
        <taxon>Echinocereeae</taxon>
        <taxon>Carnegiea</taxon>
    </lineage>
</organism>
<evidence type="ECO:0000313" key="1">
    <source>
        <dbReference type="EMBL" id="KAJ8427297.1"/>
    </source>
</evidence>
<dbReference type="OrthoDB" id="1752268at2759"/>
<protein>
    <submittedName>
        <fullName evidence="1">Uncharacterized protein</fullName>
    </submittedName>
</protein>
<accession>A0A9Q1GT68</accession>
<keyword evidence="2" id="KW-1185">Reference proteome</keyword>
<dbReference type="AlphaFoldDB" id="A0A9Q1GT68"/>
<dbReference type="EMBL" id="JAKOGI010001159">
    <property type="protein sequence ID" value="KAJ8427297.1"/>
    <property type="molecule type" value="Genomic_DNA"/>
</dbReference>
<evidence type="ECO:0000313" key="2">
    <source>
        <dbReference type="Proteomes" id="UP001153076"/>
    </source>
</evidence>
<dbReference type="Proteomes" id="UP001153076">
    <property type="component" value="Unassembled WGS sequence"/>
</dbReference>
<sequence>MSTMADTITRQVSEQVKRAIEARPGLVPPLNTRWSLKGNPPTVRKGCRPFVLWSAAVRSRGQIGAIGFLPGGKGACGGRTRRPICTKDHRSLGNYLYLLHDTPQVDRLSRGARTDFSNERRELKQAHTTTECRELKKALHELADMGQIDRFLKRGLRFLR</sequence>
<gene>
    <name evidence="1" type="ORF">Cgig2_002209</name>
</gene>
<proteinExistence type="predicted"/>
<comment type="caution">
    <text evidence="1">The sequence shown here is derived from an EMBL/GenBank/DDBJ whole genome shotgun (WGS) entry which is preliminary data.</text>
</comment>
<name>A0A9Q1GT68_9CARY</name>